<evidence type="ECO:0000313" key="5">
    <source>
        <dbReference type="Proteomes" id="UP001595593"/>
    </source>
</evidence>
<keyword evidence="3" id="KW-0884">PQQ biosynthesis</keyword>
<organism evidence="4 5">
    <name type="scientific">Teichococcus globiformis</name>
    <dbReference type="NCBI Taxonomy" id="2307229"/>
    <lineage>
        <taxon>Bacteria</taxon>
        <taxon>Pseudomonadati</taxon>
        <taxon>Pseudomonadota</taxon>
        <taxon>Alphaproteobacteria</taxon>
        <taxon>Acetobacterales</taxon>
        <taxon>Roseomonadaceae</taxon>
        <taxon>Roseomonas</taxon>
    </lineage>
</organism>
<dbReference type="InterPro" id="IPR008792">
    <property type="entry name" value="PQQD"/>
</dbReference>
<dbReference type="NCBIfam" id="TIGR03859">
    <property type="entry name" value="PQQ_PqqD"/>
    <property type="match status" value="1"/>
</dbReference>
<name>A0ABV7FX52_9PROT</name>
<protein>
    <submittedName>
        <fullName evidence="4">Pyrroloquinoline quinone biosynthesis peptide chaperone PqqD</fullName>
    </submittedName>
</protein>
<gene>
    <name evidence="4" type="primary">pqqD</name>
    <name evidence="4" type="ORF">ACFOD4_02790</name>
</gene>
<accession>A0ABV7FX52</accession>
<dbReference type="Proteomes" id="UP001595593">
    <property type="component" value="Unassembled WGS sequence"/>
</dbReference>
<sequence>MTHPALAPHVRLRFDERRNHWVLLAPERVVVLDETAHAILSRLDGSRGAAAIAEELAALYSAPSAEIAADIGELLEDLSDKGLLRR</sequence>
<comment type="caution">
    <text evidence="4">The sequence shown here is derived from an EMBL/GenBank/DDBJ whole genome shotgun (WGS) entry which is preliminary data.</text>
</comment>
<evidence type="ECO:0000256" key="3">
    <source>
        <dbReference type="ARBA" id="ARBA00022905"/>
    </source>
</evidence>
<comment type="pathway">
    <text evidence="1">Cofactor biosynthesis; pyrroloquinoline quinone biosynthesis.</text>
</comment>
<dbReference type="InterPro" id="IPR022479">
    <property type="entry name" value="PqqD_bac"/>
</dbReference>
<dbReference type="RefSeq" id="WP_379593490.1">
    <property type="nucleotide sequence ID" value="NZ_JBHRTN010000004.1"/>
</dbReference>
<dbReference type="Gene3D" id="1.10.10.1150">
    <property type="entry name" value="Coenzyme PQQ synthesis protein D (PqqD)"/>
    <property type="match status" value="1"/>
</dbReference>
<keyword evidence="5" id="KW-1185">Reference proteome</keyword>
<evidence type="ECO:0000313" key="4">
    <source>
        <dbReference type="EMBL" id="MFC3123976.1"/>
    </source>
</evidence>
<proteinExistence type="predicted"/>
<dbReference type="Pfam" id="PF05402">
    <property type="entry name" value="PqqD"/>
    <property type="match status" value="1"/>
</dbReference>
<dbReference type="InterPro" id="IPR041881">
    <property type="entry name" value="PqqD_sf"/>
</dbReference>
<dbReference type="EMBL" id="JBHRTN010000004">
    <property type="protein sequence ID" value="MFC3123976.1"/>
    <property type="molecule type" value="Genomic_DNA"/>
</dbReference>
<evidence type="ECO:0000256" key="2">
    <source>
        <dbReference type="ARBA" id="ARBA00011741"/>
    </source>
</evidence>
<comment type="subunit">
    <text evidence="2">Monomer. Interacts with PqqE.</text>
</comment>
<reference evidence="5" key="1">
    <citation type="journal article" date="2019" name="Int. J. Syst. Evol. Microbiol.">
        <title>The Global Catalogue of Microorganisms (GCM) 10K type strain sequencing project: providing services to taxonomists for standard genome sequencing and annotation.</title>
        <authorList>
            <consortium name="The Broad Institute Genomics Platform"/>
            <consortium name="The Broad Institute Genome Sequencing Center for Infectious Disease"/>
            <person name="Wu L."/>
            <person name="Ma J."/>
        </authorList>
    </citation>
    <scope>NUCLEOTIDE SEQUENCE [LARGE SCALE GENOMIC DNA]</scope>
    <source>
        <strain evidence="5">KCTC 52094</strain>
    </source>
</reference>
<evidence type="ECO:0000256" key="1">
    <source>
        <dbReference type="ARBA" id="ARBA00004886"/>
    </source>
</evidence>